<keyword evidence="2" id="KW-1185">Reference proteome</keyword>
<dbReference type="AlphaFoldDB" id="A0A0C2Y9W4"/>
<proteinExistence type="predicted"/>
<evidence type="ECO:0000313" key="2">
    <source>
        <dbReference type="Proteomes" id="UP000053424"/>
    </source>
</evidence>
<organism evidence="1 2">
    <name type="scientific">Hebeloma cylindrosporum</name>
    <dbReference type="NCBI Taxonomy" id="76867"/>
    <lineage>
        <taxon>Eukaryota</taxon>
        <taxon>Fungi</taxon>
        <taxon>Dikarya</taxon>
        <taxon>Basidiomycota</taxon>
        <taxon>Agaricomycotina</taxon>
        <taxon>Agaricomycetes</taxon>
        <taxon>Agaricomycetidae</taxon>
        <taxon>Agaricales</taxon>
        <taxon>Agaricineae</taxon>
        <taxon>Hymenogastraceae</taxon>
        <taxon>Hebeloma</taxon>
    </lineage>
</organism>
<dbReference type="Proteomes" id="UP000053424">
    <property type="component" value="Unassembled WGS sequence"/>
</dbReference>
<protein>
    <recommendedName>
        <fullName evidence="3">F-box domain-containing protein</fullName>
    </recommendedName>
</protein>
<reference evidence="2" key="2">
    <citation type="submission" date="2015-01" db="EMBL/GenBank/DDBJ databases">
        <title>Evolutionary Origins and Diversification of the Mycorrhizal Mutualists.</title>
        <authorList>
            <consortium name="DOE Joint Genome Institute"/>
            <consortium name="Mycorrhizal Genomics Consortium"/>
            <person name="Kohler A."/>
            <person name="Kuo A."/>
            <person name="Nagy L.G."/>
            <person name="Floudas D."/>
            <person name="Copeland A."/>
            <person name="Barry K.W."/>
            <person name="Cichocki N."/>
            <person name="Veneault-Fourrey C."/>
            <person name="LaButti K."/>
            <person name="Lindquist E.A."/>
            <person name="Lipzen A."/>
            <person name="Lundell T."/>
            <person name="Morin E."/>
            <person name="Murat C."/>
            <person name="Riley R."/>
            <person name="Ohm R."/>
            <person name="Sun H."/>
            <person name="Tunlid A."/>
            <person name="Henrissat B."/>
            <person name="Grigoriev I.V."/>
            <person name="Hibbett D.S."/>
            <person name="Martin F."/>
        </authorList>
    </citation>
    <scope>NUCLEOTIDE SEQUENCE [LARGE SCALE GENOMIC DNA]</scope>
    <source>
        <strain evidence="2">h7</strain>
    </source>
</reference>
<dbReference type="EMBL" id="KN831795">
    <property type="protein sequence ID" value="KIM37822.1"/>
    <property type="molecule type" value="Genomic_DNA"/>
</dbReference>
<accession>A0A0C2Y9W4</accession>
<sequence length="411" mass="46174">MEPSTTLPFDILASIIDLFAGGDVGDIKSLQCLSQACKFMVPLCRKHLFSTIYLPGKWKSERFSDLLSKNPDIARYVRSLNYIFQKPISDHELHIFDVLKEGSSLQSIELQSEIVHWNDFPESIQSSLLFLIQLPTVTQLNIRSFKGFPATPLSRCSNLINLRLHGWLQIAPPQVNQVTSRSKIPTLISLSVGAKAYDCLSVLMNSAGRYSGGPIVDVSRLQRASFTVDSPGNMGLVIELIKVTTRLEFFSLALDKPAEVTGLGASLAINAYRTLKFLELSVDIVADDYDPLCGLTHELRLLSGNNIVEQFELLVVVRGGVSCRNESEDWSTFDSLLTESGVFPVLHRVLVNILWFSECQIMDDHDRWENLKEDKFPRLMESKALEFDLSAEGYECCGFDPVYVYARSNYK</sequence>
<evidence type="ECO:0008006" key="3">
    <source>
        <dbReference type="Google" id="ProtNLM"/>
    </source>
</evidence>
<reference evidence="1 2" key="1">
    <citation type="submission" date="2014-04" db="EMBL/GenBank/DDBJ databases">
        <authorList>
            <consortium name="DOE Joint Genome Institute"/>
            <person name="Kuo A."/>
            <person name="Gay G."/>
            <person name="Dore J."/>
            <person name="Kohler A."/>
            <person name="Nagy L.G."/>
            <person name="Floudas D."/>
            <person name="Copeland A."/>
            <person name="Barry K.W."/>
            <person name="Cichocki N."/>
            <person name="Veneault-Fourrey C."/>
            <person name="LaButti K."/>
            <person name="Lindquist E.A."/>
            <person name="Lipzen A."/>
            <person name="Lundell T."/>
            <person name="Morin E."/>
            <person name="Murat C."/>
            <person name="Sun H."/>
            <person name="Tunlid A."/>
            <person name="Henrissat B."/>
            <person name="Grigoriev I.V."/>
            <person name="Hibbett D.S."/>
            <person name="Martin F."/>
            <person name="Nordberg H.P."/>
            <person name="Cantor M.N."/>
            <person name="Hua S.X."/>
        </authorList>
    </citation>
    <scope>NUCLEOTIDE SEQUENCE [LARGE SCALE GENOMIC DNA]</scope>
    <source>
        <strain evidence="2">h7</strain>
    </source>
</reference>
<dbReference type="HOGENOM" id="CLU_035624_0_0_1"/>
<name>A0A0C2Y9W4_HEBCY</name>
<dbReference type="OrthoDB" id="2745898at2759"/>
<gene>
    <name evidence="1" type="ORF">M413DRAFT_30730</name>
</gene>
<evidence type="ECO:0000313" key="1">
    <source>
        <dbReference type="EMBL" id="KIM37822.1"/>
    </source>
</evidence>